<dbReference type="RefSeq" id="WP_188961521.1">
    <property type="nucleotide sequence ID" value="NZ_BMOE01000003.1"/>
</dbReference>
<name>A0A917PC27_9DEIO</name>
<dbReference type="GO" id="GO:0000156">
    <property type="term" value="F:phosphorelay response regulator activity"/>
    <property type="evidence" value="ECO:0007669"/>
    <property type="project" value="TreeGrafter"/>
</dbReference>
<dbReference type="InterPro" id="IPR035965">
    <property type="entry name" value="PAS-like_dom_sf"/>
</dbReference>
<dbReference type="EMBL" id="BMOE01000003">
    <property type="protein sequence ID" value="GGJ70478.1"/>
    <property type="molecule type" value="Genomic_DNA"/>
</dbReference>
<dbReference type="GO" id="GO:0000155">
    <property type="term" value="F:phosphorelay sensor kinase activity"/>
    <property type="evidence" value="ECO:0007669"/>
    <property type="project" value="InterPro"/>
</dbReference>
<dbReference type="InterPro" id="IPR003661">
    <property type="entry name" value="HisK_dim/P_dom"/>
</dbReference>
<dbReference type="SUPFAM" id="SSF47384">
    <property type="entry name" value="Homodimeric domain of signal transducing histidine kinase"/>
    <property type="match status" value="1"/>
</dbReference>
<dbReference type="InterPro" id="IPR004358">
    <property type="entry name" value="Sig_transdc_His_kin-like_C"/>
</dbReference>
<dbReference type="InterPro" id="IPR036890">
    <property type="entry name" value="HATPase_C_sf"/>
</dbReference>
<dbReference type="SMART" id="SM00065">
    <property type="entry name" value="GAF"/>
    <property type="match status" value="1"/>
</dbReference>
<evidence type="ECO:0000259" key="9">
    <source>
        <dbReference type="PROSITE" id="PS50112"/>
    </source>
</evidence>
<dbReference type="SUPFAM" id="SSF55874">
    <property type="entry name" value="ATPase domain of HSP90 chaperone/DNA topoisomerase II/histidine kinase"/>
    <property type="match status" value="1"/>
</dbReference>
<proteinExistence type="predicted"/>
<evidence type="ECO:0000259" key="8">
    <source>
        <dbReference type="PROSITE" id="PS50109"/>
    </source>
</evidence>
<dbReference type="AlphaFoldDB" id="A0A917PC27"/>
<dbReference type="Gene3D" id="1.10.287.130">
    <property type="match status" value="1"/>
</dbReference>
<dbReference type="InterPro" id="IPR013656">
    <property type="entry name" value="PAS_4"/>
</dbReference>
<feature type="coiled-coil region" evidence="7">
    <location>
        <begin position="714"/>
        <end position="741"/>
    </location>
</feature>
<keyword evidence="5" id="KW-0418">Kinase</keyword>
<evidence type="ECO:0000256" key="3">
    <source>
        <dbReference type="ARBA" id="ARBA00022553"/>
    </source>
</evidence>
<keyword evidence="3" id="KW-0597">Phosphoprotein</keyword>
<dbReference type="InterPro" id="IPR005467">
    <property type="entry name" value="His_kinase_dom"/>
</dbReference>
<dbReference type="SUPFAM" id="SSF55785">
    <property type="entry name" value="PYP-like sensor domain (PAS domain)"/>
    <property type="match status" value="3"/>
</dbReference>
<evidence type="ECO:0000256" key="5">
    <source>
        <dbReference type="ARBA" id="ARBA00022777"/>
    </source>
</evidence>
<feature type="domain" description="PAS" evidence="9">
    <location>
        <begin position="602"/>
        <end position="658"/>
    </location>
</feature>
<dbReference type="InterPro" id="IPR003018">
    <property type="entry name" value="GAF"/>
</dbReference>
<dbReference type="PANTHER" id="PTHR42878:SF15">
    <property type="entry name" value="BACTERIOPHYTOCHROME"/>
    <property type="match status" value="1"/>
</dbReference>
<dbReference type="GO" id="GO:0016020">
    <property type="term" value="C:membrane"/>
    <property type="evidence" value="ECO:0007669"/>
    <property type="project" value="UniProtKB-SubCell"/>
</dbReference>
<keyword evidence="6" id="KW-0472">Membrane</keyword>
<feature type="domain" description="PAC" evidence="10">
    <location>
        <begin position="671"/>
        <end position="723"/>
    </location>
</feature>
<dbReference type="SUPFAM" id="SSF55781">
    <property type="entry name" value="GAF domain-like"/>
    <property type="match status" value="2"/>
</dbReference>
<dbReference type="Proteomes" id="UP000635726">
    <property type="component" value="Unassembled WGS sequence"/>
</dbReference>
<evidence type="ECO:0000256" key="2">
    <source>
        <dbReference type="ARBA" id="ARBA00012438"/>
    </source>
</evidence>
<feature type="domain" description="PAC" evidence="10">
    <location>
        <begin position="192"/>
        <end position="249"/>
    </location>
</feature>
<dbReference type="InterPro" id="IPR029016">
    <property type="entry name" value="GAF-like_dom_sf"/>
</dbReference>
<accession>A0A917PC27</accession>
<dbReference type="PROSITE" id="PS50113">
    <property type="entry name" value="PAC"/>
    <property type="match status" value="2"/>
</dbReference>
<evidence type="ECO:0000256" key="4">
    <source>
        <dbReference type="ARBA" id="ARBA00022679"/>
    </source>
</evidence>
<organism evidence="11 12">
    <name type="scientific">Deinococcus aquiradiocola</name>
    <dbReference type="NCBI Taxonomy" id="393059"/>
    <lineage>
        <taxon>Bacteria</taxon>
        <taxon>Thermotogati</taxon>
        <taxon>Deinococcota</taxon>
        <taxon>Deinococci</taxon>
        <taxon>Deinococcales</taxon>
        <taxon>Deinococcaceae</taxon>
        <taxon>Deinococcus</taxon>
    </lineage>
</organism>
<dbReference type="PANTHER" id="PTHR42878">
    <property type="entry name" value="TWO-COMPONENT HISTIDINE KINASE"/>
    <property type="match status" value="1"/>
</dbReference>
<dbReference type="Pfam" id="PF00512">
    <property type="entry name" value="HisKA"/>
    <property type="match status" value="1"/>
</dbReference>
<sequence length="979" mass="106925">MTVSVGAGRAAPEWDVSGQLLRALPDAVFALDAELRFSFVNALAAELLGQPEVGLLGRVWSEVRPEVAGEEVRSAVPHVLQVAQGVTVAGRSGGRELEWRVFPLGSGVGVQVRDVSDVVSVRRELGRAQQIIDESADCIKVMDLDAHLLSMNAGGMRVMEIDNFASCRNLLWSGFWTGETQERVRAALDRARAGERSVFTGETPTWKGSPRHWEVQVAPVRDASGAVVELMALSRDVTARVRAERTLKGMTGLLEQRVEERTQALQDATRFAEALAALGDALQQATTTEDLALRALPMLGEALGASSAMVVQVRGGRLRIPTIWGEVTPSMRAVQSQGKLLSESPLLSASARSGEAGYYEDYQESGGSYQDLPPSACAVEPVRTPDGTLRGFLAVWRRRTGVVWQGSERDLLRRAAATVGLVMERTGQGARLAEQNAMLEAQARALDGFSDLTRDFAVQRDPRALIRQALELVQRMLPRSVCRYYEPRGAQWQLVTQAGRADLQGADGRDLQVGEAGALDRVWASGDPAFESRPDGTVEGGTLGASAALPLCVNGAVQGVLSVGLFGQRRWTMVDRAVLETVTRSLGTAIEGSVAVRDLHRTQHYLKVAADNAPLLLFVTDRDGVFTLSEGSLLSRLGLQPGEAVGQSAMRMFAHEPDLRDGSRLQRALRGEVVHDLTRFQQSGTVFQTWFVPVRDAQGDVNEVVGISLDVTDRLDAQRQVEQANRDLAHSNTELRVANEELEAFAYSASHDLRTPVRHVKGFSELARKAVAQGNAERAVQHMQVVEGAAERMSVLIDSMLELSRSTSQVLRVGPVPLTALFERARADVEPDLQGRAVEWDVADLPVVLGDAPTLQQVVTNLVANAVKFTRRRDVTRIRVWAETEERYCRVFVQDNGVGFDPQYRDRLFGVFKRLHSDREFEGTGVGLATVRRIVLRHGGEVDASSVPGESATFSFTVPRERRLTPRTGDVAVPHPERP</sequence>
<dbReference type="Gene3D" id="3.30.450.20">
    <property type="entry name" value="PAS domain"/>
    <property type="match status" value="3"/>
</dbReference>
<feature type="domain" description="Histidine kinase" evidence="8">
    <location>
        <begin position="748"/>
        <end position="962"/>
    </location>
</feature>
<dbReference type="Pfam" id="PF01590">
    <property type="entry name" value="GAF"/>
    <property type="match status" value="1"/>
</dbReference>
<dbReference type="NCBIfam" id="TIGR00229">
    <property type="entry name" value="sensory_box"/>
    <property type="match status" value="2"/>
</dbReference>
<reference evidence="11" key="2">
    <citation type="submission" date="2020-09" db="EMBL/GenBank/DDBJ databases">
        <authorList>
            <person name="Sun Q."/>
            <person name="Ohkuma M."/>
        </authorList>
    </citation>
    <scope>NUCLEOTIDE SEQUENCE</scope>
    <source>
        <strain evidence="11">JCM 14371</strain>
    </source>
</reference>
<keyword evidence="12" id="KW-1185">Reference proteome</keyword>
<dbReference type="InterPro" id="IPR003594">
    <property type="entry name" value="HATPase_dom"/>
</dbReference>
<comment type="catalytic activity">
    <reaction evidence="1">
        <text>ATP + protein L-histidine = ADP + protein N-phospho-L-histidine.</text>
        <dbReference type="EC" id="2.7.13.3"/>
    </reaction>
</comment>
<dbReference type="GO" id="GO:0030295">
    <property type="term" value="F:protein kinase activator activity"/>
    <property type="evidence" value="ECO:0007669"/>
    <property type="project" value="TreeGrafter"/>
</dbReference>
<dbReference type="InterPro" id="IPR000700">
    <property type="entry name" value="PAS-assoc_C"/>
</dbReference>
<dbReference type="FunFam" id="3.30.565.10:FF:000006">
    <property type="entry name" value="Sensor histidine kinase WalK"/>
    <property type="match status" value="1"/>
</dbReference>
<dbReference type="InterPro" id="IPR000014">
    <property type="entry name" value="PAS"/>
</dbReference>
<dbReference type="PROSITE" id="PS50112">
    <property type="entry name" value="PAS"/>
    <property type="match status" value="2"/>
</dbReference>
<dbReference type="PROSITE" id="PS50109">
    <property type="entry name" value="HIS_KIN"/>
    <property type="match status" value="1"/>
</dbReference>
<dbReference type="PRINTS" id="PR00344">
    <property type="entry name" value="BCTRLSENSOR"/>
</dbReference>
<reference evidence="11" key="1">
    <citation type="journal article" date="2014" name="Int. J. Syst. Evol. Microbiol.">
        <title>Complete genome sequence of Corynebacterium casei LMG S-19264T (=DSM 44701T), isolated from a smear-ripened cheese.</title>
        <authorList>
            <consortium name="US DOE Joint Genome Institute (JGI-PGF)"/>
            <person name="Walter F."/>
            <person name="Albersmeier A."/>
            <person name="Kalinowski J."/>
            <person name="Ruckert C."/>
        </authorList>
    </citation>
    <scope>NUCLEOTIDE SEQUENCE</scope>
    <source>
        <strain evidence="11">JCM 14371</strain>
    </source>
</reference>
<dbReference type="Gene3D" id="3.30.565.10">
    <property type="entry name" value="Histidine kinase-like ATPase, C-terminal domain"/>
    <property type="match status" value="1"/>
</dbReference>
<protein>
    <recommendedName>
        <fullName evidence="2">histidine kinase</fullName>
        <ecNumber evidence="2">2.7.13.3</ecNumber>
    </recommendedName>
</protein>
<dbReference type="Gene3D" id="3.30.450.40">
    <property type="match status" value="2"/>
</dbReference>
<evidence type="ECO:0000256" key="1">
    <source>
        <dbReference type="ARBA" id="ARBA00000085"/>
    </source>
</evidence>
<dbReference type="SMART" id="SM00387">
    <property type="entry name" value="HATPase_c"/>
    <property type="match status" value="1"/>
</dbReference>
<comment type="caution">
    <text evidence="11">The sequence shown here is derived from an EMBL/GenBank/DDBJ whole genome shotgun (WGS) entry which is preliminary data.</text>
</comment>
<gene>
    <name evidence="11" type="ORF">GCM10008939_13630</name>
</gene>
<dbReference type="InterPro" id="IPR036097">
    <property type="entry name" value="HisK_dim/P_sf"/>
</dbReference>
<evidence type="ECO:0000256" key="7">
    <source>
        <dbReference type="SAM" id="Coils"/>
    </source>
</evidence>
<evidence type="ECO:0000256" key="6">
    <source>
        <dbReference type="ARBA" id="ARBA00023136"/>
    </source>
</evidence>
<feature type="domain" description="PAS" evidence="9">
    <location>
        <begin position="19"/>
        <end position="66"/>
    </location>
</feature>
<dbReference type="GO" id="GO:0007234">
    <property type="term" value="P:osmosensory signaling via phosphorelay pathway"/>
    <property type="evidence" value="ECO:0007669"/>
    <property type="project" value="TreeGrafter"/>
</dbReference>
<evidence type="ECO:0000259" key="10">
    <source>
        <dbReference type="PROSITE" id="PS50113"/>
    </source>
</evidence>
<dbReference type="Pfam" id="PF08448">
    <property type="entry name" value="PAS_4"/>
    <property type="match status" value="3"/>
</dbReference>
<keyword evidence="4" id="KW-0808">Transferase</keyword>
<evidence type="ECO:0000313" key="12">
    <source>
        <dbReference type="Proteomes" id="UP000635726"/>
    </source>
</evidence>
<dbReference type="SMART" id="SM00388">
    <property type="entry name" value="HisKA"/>
    <property type="match status" value="1"/>
</dbReference>
<dbReference type="InterPro" id="IPR050351">
    <property type="entry name" value="BphY/WalK/GraS-like"/>
</dbReference>
<dbReference type="CDD" id="cd00082">
    <property type="entry name" value="HisKA"/>
    <property type="match status" value="1"/>
</dbReference>
<dbReference type="CDD" id="cd00130">
    <property type="entry name" value="PAS"/>
    <property type="match status" value="1"/>
</dbReference>
<dbReference type="Pfam" id="PF02518">
    <property type="entry name" value="HATPase_c"/>
    <property type="match status" value="1"/>
</dbReference>
<dbReference type="SMART" id="SM00091">
    <property type="entry name" value="PAS"/>
    <property type="match status" value="2"/>
</dbReference>
<dbReference type="EC" id="2.7.13.3" evidence="2"/>
<keyword evidence="7" id="KW-0175">Coiled coil</keyword>
<evidence type="ECO:0000313" key="11">
    <source>
        <dbReference type="EMBL" id="GGJ70478.1"/>
    </source>
</evidence>